<dbReference type="AlphaFoldDB" id="A0A8D9DJB4"/>
<gene>
    <name evidence="1" type="ORF">BRAPAZ1V2_A05P49260.2</name>
</gene>
<dbReference type="Proteomes" id="UP000694005">
    <property type="component" value="Chromosome A05"/>
</dbReference>
<dbReference type="Gramene" id="A05p49260.2_BraZ1">
    <property type="protein sequence ID" value="A05p49260.2_BraZ1.CDS.1"/>
    <property type="gene ID" value="A05g49260.2_BraZ1"/>
</dbReference>
<evidence type="ECO:0000313" key="2">
    <source>
        <dbReference type="Proteomes" id="UP000694005"/>
    </source>
</evidence>
<organism evidence="1 2">
    <name type="scientific">Brassica campestris</name>
    <name type="common">Field mustard</name>
    <dbReference type="NCBI Taxonomy" id="3711"/>
    <lineage>
        <taxon>Eukaryota</taxon>
        <taxon>Viridiplantae</taxon>
        <taxon>Streptophyta</taxon>
        <taxon>Embryophyta</taxon>
        <taxon>Tracheophyta</taxon>
        <taxon>Spermatophyta</taxon>
        <taxon>Magnoliopsida</taxon>
        <taxon>eudicotyledons</taxon>
        <taxon>Gunneridae</taxon>
        <taxon>Pentapetalae</taxon>
        <taxon>rosids</taxon>
        <taxon>malvids</taxon>
        <taxon>Brassicales</taxon>
        <taxon>Brassicaceae</taxon>
        <taxon>Brassiceae</taxon>
        <taxon>Brassica</taxon>
    </lineage>
</organism>
<name>A0A8D9DJB4_BRACM</name>
<protein>
    <submittedName>
        <fullName evidence="1">Uncharacterized protein</fullName>
    </submittedName>
</protein>
<dbReference type="EMBL" id="LS974621">
    <property type="protein sequence ID" value="CAG7878405.1"/>
    <property type="molecule type" value="Genomic_DNA"/>
</dbReference>
<proteinExistence type="predicted"/>
<evidence type="ECO:0000313" key="1">
    <source>
        <dbReference type="EMBL" id="CAG7878405.1"/>
    </source>
</evidence>
<reference evidence="1 2" key="1">
    <citation type="submission" date="2021-07" db="EMBL/GenBank/DDBJ databases">
        <authorList>
            <consortium name="Genoscope - CEA"/>
            <person name="William W."/>
        </authorList>
    </citation>
    <scope>NUCLEOTIDE SEQUENCE [LARGE SCALE GENOMIC DNA]</scope>
</reference>
<accession>A0A8D9DJB4</accession>
<sequence length="111" mass="12962">MGFPLNQVPYLPFVCLFAMGSRLSQCFQQKKFLCKSLASLAEEQHVVVLFEMKTRQFLFCSDTLQKLSSKHSLSSFGLFSKKRSRDGLWVLQRWFVRINQLFSVDSFKILI</sequence>